<evidence type="ECO:0000259" key="2">
    <source>
        <dbReference type="Pfam" id="PF01337"/>
    </source>
</evidence>
<sequence length="145" mass="15298">MSPPDDLPGDLLADVLAGRVPPAAHLWDPAYDVAALRATVERAGWRFLHLDASPDPTRAGTLEALGEVLALPRWWGRNLDALADSLRDVAADPAGDRTVLLWDGWAALAADNPRTLDVVLRLLTGAGLTVLLSGPLSTGPGPSDR</sequence>
<dbReference type="SUPFAM" id="SSF52038">
    <property type="entry name" value="Barstar-related"/>
    <property type="match status" value="1"/>
</dbReference>
<evidence type="ECO:0000256" key="1">
    <source>
        <dbReference type="ARBA" id="ARBA00006845"/>
    </source>
</evidence>
<dbReference type="InterPro" id="IPR000468">
    <property type="entry name" value="Barstar"/>
</dbReference>
<gene>
    <name evidence="3" type="ORF">QWY29_17695</name>
</gene>
<proteinExistence type="inferred from homology"/>
<name>A0ABT8EYJ6_9ACTN</name>
<comment type="similarity">
    <text evidence="1">Belongs to the barstar family.</text>
</comment>
<dbReference type="Gene3D" id="3.30.370.10">
    <property type="entry name" value="Barstar-like"/>
    <property type="match status" value="1"/>
</dbReference>
<dbReference type="EMBL" id="JAUHJR010000009">
    <property type="protein sequence ID" value="MDN4163208.1"/>
    <property type="molecule type" value="Genomic_DNA"/>
</dbReference>
<keyword evidence="4" id="KW-1185">Reference proteome</keyword>
<dbReference type="Pfam" id="PF01337">
    <property type="entry name" value="Barstar"/>
    <property type="match status" value="1"/>
</dbReference>
<feature type="domain" description="Barstar (barnase inhibitor)" evidence="2">
    <location>
        <begin position="45"/>
        <end position="126"/>
    </location>
</feature>
<accession>A0ABT8EYJ6</accession>
<evidence type="ECO:0000313" key="3">
    <source>
        <dbReference type="EMBL" id="MDN4163208.1"/>
    </source>
</evidence>
<dbReference type="InterPro" id="IPR035905">
    <property type="entry name" value="Barstar-like_sf"/>
</dbReference>
<organism evidence="3 4">
    <name type="scientific">Nocardioides abyssi</name>
    <dbReference type="NCBI Taxonomy" id="3058370"/>
    <lineage>
        <taxon>Bacteria</taxon>
        <taxon>Bacillati</taxon>
        <taxon>Actinomycetota</taxon>
        <taxon>Actinomycetes</taxon>
        <taxon>Propionibacteriales</taxon>
        <taxon>Nocardioidaceae</taxon>
        <taxon>Nocardioides</taxon>
    </lineage>
</organism>
<dbReference type="Proteomes" id="UP001168537">
    <property type="component" value="Unassembled WGS sequence"/>
</dbReference>
<comment type="caution">
    <text evidence="3">The sequence shown here is derived from an EMBL/GenBank/DDBJ whole genome shotgun (WGS) entry which is preliminary data.</text>
</comment>
<dbReference type="RefSeq" id="WP_300962445.1">
    <property type="nucleotide sequence ID" value="NZ_JAUHJR010000009.1"/>
</dbReference>
<evidence type="ECO:0000313" key="4">
    <source>
        <dbReference type="Proteomes" id="UP001168537"/>
    </source>
</evidence>
<protein>
    <submittedName>
        <fullName evidence="3">Barstar family protein</fullName>
    </submittedName>
</protein>
<reference evidence="3" key="1">
    <citation type="submission" date="2023-06" db="EMBL/GenBank/DDBJ databases">
        <title>Draft genome sequence of Nocardioides sp. SOB72.</title>
        <authorList>
            <person name="Zhang G."/>
        </authorList>
    </citation>
    <scope>NUCLEOTIDE SEQUENCE</scope>
    <source>
        <strain evidence="3">SOB72</strain>
    </source>
</reference>